<gene>
    <name evidence="3" type="ORF">M9Y10_021581</name>
</gene>
<accession>A0ABR2KQZ0</accession>
<reference evidence="3 4" key="1">
    <citation type="submission" date="2024-04" db="EMBL/GenBank/DDBJ databases">
        <title>Tritrichomonas musculus Genome.</title>
        <authorList>
            <person name="Alves-Ferreira E."/>
            <person name="Grigg M."/>
            <person name="Lorenzi H."/>
            <person name="Galac M."/>
        </authorList>
    </citation>
    <scope>NUCLEOTIDE SEQUENCE [LARGE SCALE GENOMIC DNA]</scope>
    <source>
        <strain evidence="3 4">EAF2021</strain>
    </source>
</reference>
<evidence type="ECO:0000256" key="1">
    <source>
        <dbReference type="SAM" id="Coils"/>
    </source>
</evidence>
<evidence type="ECO:0000313" key="3">
    <source>
        <dbReference type="EMBL" id="KAK8893166.1"/>
    </source>
</evidence>
<proteinExistence type="predicted"/>
<keyword evidence="1" id="KW-0175">Coiled coil</keyword>
<dbReference type="Proteomes" id="UP001470230">
    <property type="component" value="Unassembled WGS sequence"/>
</dbReference>
<protein>
    <submittedName>
        <fullName evidence="3">Uncharacterized protein</fullName>
    </submittedName>
</protein>
<evidence type="ECO:0000313" key="4">
    <source>
        <dbReference type="Proteomes" id="UP001470230"/>
    </source>
</evidence>
<feature type="coiled-coil region" evidence="1">
    <location>
        <begin position="96"/>
        <end position="137"/>
    </location>
</feature>
<organism evidence="3 4">
    <name type="scientific">Tritrichomonas musculus</name>
    <dbReference type="NCBI Taxonomy" id="1915356"/>
    <lineage>
        <taxon>Eukaryota</taxon>
        <taxon>Metamonada</taxon>
        <taxon>Parabasalia</taxon>
        <taxon>Tritrichomonadida</taxon>
        <taxon>Tritrichomonadidae</taxon>
        <taxon>Tritrichomonas</taxon>
    </lineage>
</organism>
<dbReference type="EMBL" id="JAPFFF010000003">
    <property type="protein sequence ID" value="KAK8893166.1"/>
    <property type="molecule type" value="Genomic_DNA"/>
</dbReference>
<feature type="compositionally biased region" description="Basic residues" evidence="2">
    <location>
        <begin position="8"/>
        <end position="18"/>
    </location>
</feature>
<name>A0ABR2KQZ0_9EUKA</name>
<keyword evidence="4" id="KW-1185">Reference proteome</keyword>
<sequence length="286" mass="33843">MNLNNSSPHRKPVKKKTTIRNSSISNQKTPIFNQSINLQREYNEWNNTFERLVNMMSIVVSKPTIPLDTNSNKRLFLEEMCSTVCKKANNSTPKKNNGVSNKIKRYQSIIRQLQNKIHELENENQINQNKLEEILHQQRSQIENSVLEDKINRVEELLLEQVKKKTKSTNQKVKERPSFRNTFIEDDKTELQPQDIFNPSFSIQDDFNPKTTKAISKYRQRVRRQEAMKGKVRNVIPYPEISRKITPEEPMSQEYIHDTLKKLPYSIKDRNHIYSEYRLSTQNHNS</sequence>
<evidence type="ECO:0000256" key="2">
    <source>
        <dbReference type="SAM" id="MobiDB-lite"/>
    </source>
</evidence>
<feature type="region of interest" description="Disordered" evidence="2">
    <location>
        <begin position="1"/>
        <end position="26"/>
    </location>
</feature>
<comment type="caution">
    <text evidence="3">The sequence shown here is derived from an EMBL/GenBank/DDBJ whole genome shotgun (WGS) entry which is preliminary data.</text>
</comment>